<reference evidence="9 10" key="1">
    <citation type="journal article" date="2019" name="Nat. Microbiol.">
        <title>Mediterranean grassland soil C-N compound turnover is dependent on rainfall and depth, and is mediated by genomically divergent microorganisms.</title>
        <authorList>
            <person name="Diamond S."/>
            <person name="Andeer P.F."/>
            <person name="Li Z."/>
            <person name="Crits-Christoph A."/>
            <person name="Burstein D."/>
            <person name="Anantharaman K."/>
            <person name="Lane K.R."/>
            <person name="Thomas B.C."/>
            <person name="Pan C."/>
            <person name="Northen T.R."/>
            <person name="Banfield J.F."/>
        </authorList>
    </citation>
    <scope>NUCLEOTIDE SEQUENCE [LARGE SCALE GENOMIC DNA]</scope>
    <source>
        <strain evidence="9">NP_7</strain>
    </source>
</reference>
<dbReference type="PANTHER" id="PTHR30151:SF0">
    <property type="entry name" value="ABC TRANSPORTER PERMEASE PROTEIN MJ0413-RELATED"/>
    <property type="match status" value="1"/>
</dbReference>
<comment type="caution">
    <text evidence="9">The sequence shown here is derived from an EMBL/GenBank/DDBJ whole genome shotgun (WGS) entry which is preliminary data.</text>
</comment>
<evidence type="ECO:0000256" key="1">
    <source>
        <dbReference type="ARBA" id="ARBA00004651"/>
    </source>
</evidence>
<feature type="domain" description="ABC transmembrane type-1" evidence="8">
    <location>
        <begin position="55"/>
        <end position="243"/>
    </location>
</feature>
<name>A0A537J1N7_9BACT</name>
<keyword evidence="5 7" id="KW-1133">Transmembrane helix</keyword>
<feature type="transmembrane region" description="Helical" evidence="7">
    <location>
        <begin position="188"/>
        <end position="210"/>
    </location>
</feature>
<evidence type="ECO:0000256" key="7">
    <source>
        <dbReference type="RuleBase" id="RU363032"/>
    </source>
</evidence>
<feature type="transmembrane region" description="Helical" evidence="7">
    <location>
        <begin position="125"/>
        <end position="147"/>
    </location>
</feature>
<proteinExistence type="inferred from homology"/>
<gene>
    <name evidence="9" type="ORF">E6H04_14690</name>
</gene>
<dbReference type="Pfam" id="PF00528">
    <property type="entry name" value="BPD_transp_1"/>
    <property type="match status" value="1"/>
</dbReference>
<comment type="subcellular location">
    <subcellularLocation>
        <location evidence="1 7">Cell membrane</location>
        <topology evidence="1 7">Multi-pass membrane protein</topology>
    </subcellularLocation>
</comment>
<keyword evidence="3" id="KW-1003">Cell membrane</keyword>
<dbReference type="PANTHER" id="PTHR30151">
    <property type="entry name" value="ALKANE SULFONATE ABC TRANSPORTER-RELATED, MEMBRANE SUBUNIT"/>
    <property type="match status" value="1"/>
</dbReference>
<accession>A0A537J1N7</accession>
<evidence type="ECO:0000259" key="8">
    <source>
        <dbReference type="PROSITE" id="PS50928"/>
    </source>
</evidence>
<organism evidence="9 10">
    <name type="scientific">Candidatus Segetimicrobium genomatis</name>
    <dbReference type="NCBI Taxonomy" id="2569760"/>
    <lineage>
        <taxon>Bacteria</taxon>
        <taxon>Bacillati</taxon>
        <taxon>Candidatus Sysuimicrobiota</taxon>
        <taxon>Candidatus Sysuimicrobiia</taxon>
        <taxon>Candidatus Sysuimicrobiales</taxon>
        <taxon>Candidatus Segetimicrobiaceae</taxon>
        <taxon>Candidatus Segetimicrobium</taxon>
    </lineage>
</organism>
<evidence type="ECO:0000256" key="4">
    <source>
        <dbReference type="ARBA" id="ARBA00022692"/>
    </source>
</evidence>
<dbReference type="GO" id="GO:0055085">
    <property type="term" value="P:transmembrane transport"/>
    <property type="evidence" value="ECO:0007669"/>
    <property type="project" value="InterPro"/>
</dbReference>
<keyword evidence="6 7" id="KW-0472">Membrane</keyword>
<sequence>MTARRSYRALTLLSPIGFLALWEGLSRAGVLDARFVPSPSTVLHTLAAMIRTGELPYHLAVSLRRIVLGFLLGAAPAVVAGLAMGLSRPVRALLMPLVSAIYPIPKIAIYPLIIFYLGLGEASKVSIVALSIFFLVLLNAMAGVLALDPTYFKIARAYGADRRGVFTTVAFPGALPQIFTGLKLGMGFALIVIVGAELLGSDAGIGYLIWRAYQIFAVDAMFAGLLVTAVLGWAATTVLDWLEQRLLPWRP</sequence>
<dbReference type="InterPro" id="IPR035906">
    <property type="entry name" value="MetI-like_sf"/>
</dbReference>
<dbReference type="CDD" id="cd06261">
    <property type="entry name" value="TM_PBP2"/>
    <property type="match status" value="1"/>
</dbReference>
<dbReference type="SUPFAM" id="SSF161098">
    <property type="entry name" value="MetI-like"/>
    <property type="match status" value="1"/>
</dbReference>
<evidence type="ECO:0000313" key="9">
    <source>
        <dbReference type="EMBL" id="TMI76936.1"/>
    </source>
</evidence>
<comment type="similarity">
    <text evidence="7">Belongs to the binding-protein-dependent transport system permease family.</text>
</comment>
<dbReference type="InterPro" id="IPR000515">
    <property type="entry name" value="MetI-like"/>
</dbReference>
<evidence type="ECO:0000256" key="2">
    <source>
        <dbReference type="ARBA" id="ARBA00022448"/>
    </source>
</evidence>
<dbReference type="AlphaFoldDB" id="A0A537J1N7"/>
<dbReference type="PROSITE" id="PS50928">
    <property type="entry name" value="ABC_TM1"/>
    <property type="match status" value="1"/>
</dbReference>
<keyword evidence="2 7" id="KW-0813">Transport</keyword>
<feature type="transmembrane region" description="Helical" evidence="7">
    <location>
        <begin position="222"/>
        <end position="242"/>
    </location>
</feature>
<dbReference type="EMBL" id="VBAO01000495">
    <property type="protein sequence ID" value="TMI76936.1"/>
    <property type="molecule type" value="Genomic_DNA"/>
</dbReference>
<dbReference type="Gene3D" id="1.10.3720.10">
    <property type="entry name" value="MetI-like"/>
    <property type="match status" value="1"/>
</dbReference>
<feature type="transmembrane region" description="Helical" evidence="7">
    <location>
        <begin position="93"/>
        <end position="119"/>
    </location>
</feature>
<protein>
    <submittedName>
        <fullName evidence="9">ABC transporter permease</fullName>
    </submittedName>
</protein>
<keyword evidence="4 7" id="KW-0812">Transmembrane</keyword>
<evidence type="ECO:0000313" key="10">
    <source>
        <dbReference type="Proteomes" id="UP000320048"/>
    </source>
</evidence>
<dbReference type="GO" id="GO:0005886">
    <property type="term" value="C:plasma membrane"/>
    <property type="evidence" value="ECO:0007669"/>
    <property type="project" value="UniProtKB-SubCell"/>
</dbReference>
<evidence type="ECO:0000256" key="5">
    <source>
        <dbReference type="ARBA" id="ARBA00022989"/>
    </source>
</evidence>
<evidence type="ECO:0000256" key="3">
    <source>
        <dbReference type="ARBA" id="ARBA00022475"/>
    </source>
</evidence>
<dbReference type="Proteomes" id="UP000320048">
    <property type="component" value="Unassembled WGS sequence"/>
</dbReference>
<feature type="transmembrane region" description="Helical" evidence="7">
    <location>
        <begin position="66"/>
        <end position="86"/>
    </location>
</feature>
<evidence type="ECO:0000256" key="6">
    <source>
        <dbReference type="ARBA" id="ARBA00023136"/>
    </source>
</evidence>